<evidence type="ECO:0000256" key="8">
    <source>
        <dbReference type="SAM" id="MobiDB-lite"/>
    </source>
</evidence>
<dbReference type="InterPro" id="IPR003593">
    <property type="entry name" value="AAA+_ATPase"/>
</dbReference>
<feature type="compositionally biased region" description="Basic and acidic residues" evidence="8">
    <location>
        <begin position="118"/>
        <end position="130"/>
    </location>
</feature>
<feature type="compositionally biased region" description="Basic and acidic residues" evidence="8">
    <location>
        <begin position="8"/>
        <end position="18"/>
    </location>
</feature>
<sequence>MVNKRKRALEEFDPNKSDSEDENFDPSAARPARSSKKPRSSRTVRTGRKSSQHYRGSDIEDDEEDESSESQEDFFEGDESEHDQNAPVNAAGRRTRKAAINRTNYKESSEEEDESAGETEKAPETGNEKGAKRKRAATQDDDEQGKSKTRRLVRLKVPKSATLPPTTRRSTRASTAESDEFVELSTSGRHVVPSRDSVSKSPETHNRTLRSSRALKGLKSAPEPIEPILEATQESSVLPSNDVDDEDELAKDDKPAEQGDMETNEAAEEADDVEAAATKDGNADHEEGDVVDKNNNDDEDEDEDDDVPLTRRTRSGRAGVVAAEEGNSDGADQTTRRLTRGARIKKSTQEPSSDFEPGDDSDDGDMSKSENGKGQEDDDDSPTPRATRRSQRTSGRGRGSVDEEPEFDLEELNEEARELRQSSRPRRRPRQPSPIVYQENTRRSRAKVNYYMPPLTAVNIDDEEEDPAPTPIRNRRGKGGGGGGGWERNLNTTFGPFGGGGGGGSILGGPWGTGAAGGADSDSSDDEMVHRSSVAANVGMTPTSAAPGGFLPGAQGLNAEGVGATPNVGKIKDRKALADADPLGVDMNVDFSKVGGLQGHIDQLKEMVQLPLLYPELFTKFNVTPPRGVLFHGPPGTGKTLLARALANSVGSGGRRISFYMRKGADALSKWVGEAEKQLRLLFEEARKNQPSIIFFDEIDGLAPVRSSKQEQIHASIVSTLLALMDGMDGRGQVIVIGATNRPDNIDPALRRPGRFDREFYFPLPDVEGRRAILDIHTQGWGLSEAFRTSLADKTKGYGGADLRALCTEAALNSIQRTYPQIYSSRQKLVVDADKIAIHASDFMMCIKKMIPSSERSASSGAQPLPNAVEPLLRAQLHKAKEALDSLLPRRKKLTALEEAMYEPYEDQDHGFGREMMQQEFERSRVFRPRFLIYGMPGMGQGYVSSAILHYFEGVHVQNFDLPSLLADGRPLEQVIVSFFTEVRRHKPSVIYIANVDAWYAALAGTIAFVTFQTMLKSLPPTDPILLLATAECGRGELPVELSRELFGFSRKNRMEITRPERANRMEYFETTLSYVKRKPAEFPDPENRKRRKLEELPTAPTIQPRAPSKMEKKAVQKKDHQLLNGLKIQLQPIMDQINRRYKKFRQAVIPQSQIEYLFAESDPNFVRPDIAEGEVRPFEIVKDKYGNDVLRDTATGKCFYNLETTTIEERLSNGFYARPKDFLFDIKALARDAKNIGDKERTLKANELLSNVEVDVAGIELSTAHLDWEGLYHRQIQRAKEAADKERKRKAMQSITDRFQSEQTGGNDSDSQGPLTLGEMVPGSRTTARFRLRSPPTNGQGSQSQVAAPETPRQQFGLSNGTSASPEGAKDADVRMSGMGDESAQASAMGPPPRSDGDQSMSKQQTQMSQKSAVTSLPAGVSPSAVLNEAASTKTSDRSTQQRSSNWSTQLTNGNHGERHRESHDSEGELPNTLRTPNQVSSSDEPWPQSQAQAPARSQAAVDGAPPPRSQEGPQQGPQKQQQQQQHQHQQQQQQQKPQQQQGQQQNAGRNSGSTASQPMSVEVAVDGFLIEVTDGTSGCTIEQLEQINRELMDEIWRRRHEWNRLKVLNQVTGIFNDTIGEIESIQGMGPQSQGVELD</sequence>
<proteinExistence type="inferred from homology"/>
<feature type="compositionally biased region" description="Low complexity" evidence="8">
    <location>
        <begin position="1400"/>
        <end position="1413"/>
    </location>
</feature>
<feature type="region of interest" description="Disordered" evidence="8">
    <location>
        <begin position="1"/>
        <end position="530"/>
    </location>
</feature>
<keyword evidence="6" id="KW-0103">Bromodomain</keyword>
<feature type="compositionally biased region" description="Acidic residues" evidence="8">
    <location>
        <begin position="259"/>
        <end position="274"/>
    </location>
</feature>
<dbReference type="GO" id="GO:0005634">
    <property type="term" value="C:nucleus"/>
    <property type="evidence" value="ECO:0007669"/>
    <property type="project" value="UniProtKB-SubCell"/>
</dbReference>
<evidence type="ECO:0000256" key="6">
    <source>
        <dbReference type="ARBA" id="ARBA00023117"/>
    </source>
</evidence>
<evidence type="ECO:0000256" key="5">
    <source>
        <dbReference type="ARBA" id="ARBA00022840"/>
    </source>
</evidence>
<dbReference type="Pfam" id="PF00004">
    <property type="entry name" value="AAA"/>
    <property type="match status" value="1"/>
</dbReference>
<accession>A0A367LL99</accession>
<dbReference type="Gene3D" id="3.40.50.300">
    <property type="entry name" value="P-loop containing nucleotide triphosphate hydrolases"/>
    <property type="match status" value="2"/>
</dbReference>
<evidence type="ECO:0000256" key="7">
    <source>
        <dbReference type="ARBA" id="ARBA00023242"/>
    </source>
</evidence>
<dbReference type="InterPro" id="IPR027417">
    <property type="entry name" value="P-loop_NTPase"/>
</dbReference>
<keyword evidence="4" id="KW-0378">Hydrolase</keyword>
<name>A0A367LL99_9HYPO</name>
<feature type="compositionally biased region" description="Polar residues" evidence="8">
    <location>
        <begin position="1336"/>
        <end position="1366"/>
    </location>
</feature>
<feature type="compositionally biased region" description="Basic and acidic residues" evidence="8">
    <location>
        <begin position="1081"/>
        <end position="1096"/>
    </location>
</feature>
<feature type="compositionally biased region" description="Low complexity" evidence="8">
    <location>
        <begin position="1516"/>
        <end position="1547"/>
    </location>
</feature>
<dbReference type="InterPro" id="IPR041569">
    <property type="entry name" value="AAA_lid_3"/>
</dbReference>
<feature type="compositionally biased region" description="Basic and acidic residues" evidence="8">
    <location>
        <begin position="1457"/>
        <end position="1468"/>
    </location>
</feature>
<evidence type="ECO:0000256" key="3">
    <source>
        <dbReference type="ARBA" id="ARBA00022741"/>
    </source>
</evidence>
<feature type="compositionally biased region" description="Basic and acidic residues" evidence="8">
    <location>
        <begin position="365"/>
        <end position="375"/>
    </location>
</feature>
<evidence type="ECO:0000259" key="9">
    <source>
        <dbReference type="SMART" id="SM00382"/>
    </source>
</evidence>
<feature type="compositionally biased region" description="Polar residues" evidence="8">
    <location>
        <begin position="1294"/>
        <end position="1315"/>
    </location>
</feature>
<dbReference type="PANTHER" id="PTHR23069:SF0">
    <property type="entry name" value="TAT-BINDING HOMOLOG 7"/>
    <property type="match status" value="1"/>
</dbReference>
<feature type="domain" description="AAA+ ATPase" evidence="9">
    <location>
        <begin position="625"/>
        <end position="766"/>
    </location>
</feature>
<dbReference type="OrthoDB" id="5421at2759"/>
<organism evidence="10 11">
    <name type="scientific">Ophiocordyceps polyrhachis-furcata BCC 54312</name>
    <dbReference type="NCBI Taxonomy" id="1330021"/>
    <lineage>
        <taxon>Eukaryota</taxon>
        <taxon>Fungi</taxon>
        <taxon>Dikarya</taxon>
        <taxon>Ascomycota</taxon>
        <taxon>Pezizomycotina</taxon>
        <taxon>Sordariomycetes</taxon>
        <taxon>Hypocreomycetidae</taxon>
        <taxon>Hypocreales</taxon>
        <taxon>Ophiocordycipitaceae</taxon>
        <taxon>Ophiocordyceps</taxon>
    </lineage>
</organism>
<evidence type="ECO:0000313" key="10">
    <source>
        <dbReference type="EMBL" id="RCI15198.1"/>
    </source>
</evidence>
<dbReference type="GO" id="GO:0006337">
    <property type="term" value="P:nucleosome disassembly"/>
    <property type="evidence" value="ECO:0007669"/>
    <property type="project" value="TreeGrafter"/>
</dbReference>
<feature type="region of interest" description="Disordered" evidence="8">
    <location>
        <begin position="1081"/>
        <end position="1112"/>
    </location>
</feature>
<feature type="compositionally biased region" description="Acidic residues" evidence="8">
    <location>
        <begin position="297"/>
        <end position="307"/>
    </location>
</feature>
<dbReference type="PROSITE" id="PS00674">
    <property type="entry name" value="AAA"/>
    <property type="match status" value="1"/>
</dbReference>
<evidence type="ECO:0000256" key="2">
    <source>
        <dbReference type="ARBA" id="ARBA00006914"/>
    </source>
</evidence>
<dbReference type="InterPro" id="IPR003959">
    <property type="entry name" value="ATPase_AAA_core"/>
</dbReference>
<dbReference type="PANTHER" id="PTHR23069">
    <property type="entry name" value="AAA DOMAIN-CONTAINING"/>
    <property type="match status" value="1"/>
</dbReference>
<dbReference type="GO" id="GO:0045815">
    <property type="term" value="P:transcription initiation-coupled chromatin remodeling"/>
    <property type="evidence" value="ECO:0007669"/>
    <property type="project" value="TreeGrafter"/>
</dbReference>
<feature type="compositionally biased region" description="Basic residues" evidence="8">
    <location>
        <begin position="147"/>
        <end position="157"/>
    </location>
</feature>
<evidence type="ECO:0000313" key="11">
    <source>
        <dbReference type="Proteomes" id="UP000253664"/>
    </source>
</evidence>
<feature type="compositionally biased region" description="Low complexity" evidence="8">
    <location>
        <begin position="160"/>
        <end position="176"/>
    </location>
</feature>
<dbReference type="EMBL" id="LKCN02000003">
    <property type="protein sequence ID" value="RCI15198.1"/>
    <property type="molecule type" value="Genomic_DNA"/>
</dbReference>
<comment type="caution">
    <text evidence="10">The sequence shown here is derived from an EMBL/GenBank/DDBJ whole genome shotgun (WGS) entry which is preliminary data.</text>
</comment>
<feature type="compositionally biased region" description="Acidic residues" evidence="8">
    <location>
        <begin position="402"/>
        <end position="413"/>
    </location>
</feature>
<comment type="subcellular location">
    <subcellularLocation>
        <location evidence="1">Nucleus</location>
    </subcellularLocation>
</comment>
<feature type="compositionally biased region" description="Polar residues" evidence="8">
    <location>
        <begin position="1474"/>
        <end position="1485"/>
    </location>
</feature>
<evidence type="ECO:0000256" key="1">
    <source>
        <dbReference type="ARBA" id="ARBA00004123"/>
    </source>
</evidence>
<dbReference type="CDD" id="cd05491">
    <property type="entry name" value="Bromo_TBP7_like"/>
    <property type="match status" value="1"/>
</dbReference>
<feature type="compositionally biased region" description="Basic and acidic residues" evidence="8">
    <location>
        <begin position="281"/>
        <end position="296"/>
    </location>
</feature>
<dbReference type="Proteomes" id="UP000253664">
    <property type="component" value="Unassembled WGS sequence"/>
</dbReference>
<dbReference type="STRING" id="1330021.A0A367LL99"/>
<dbReference type="SUPFAM" id="SSF52540">
    <property type="entry name" value="P-loop containing nucleoside triphosphate hydrolases"/>
    <property type="match status" value="2"/>
</dbReference>
<dbReference type="FunFam" id="3.40.50.300:FF:001218">
    <property type="entry name" value="AAA family ATPase, putative"/>
    <property type="match status" value="1"/>
</dbReference>
<dbReference type="GO" id="GO:0016887">
    <property type="term" value="F:ATP hydrolysis activity"/>
    <property type="evidence" value="ECO:0007669"/>
    <property type="project" value="InterPro"/>
</dbReference>
<dbReference type="GO" id="GO:0042393">
    <property type="term" value="F:histone binding"/>
    <property type="evidence" value="ECO:0007669"/>
    <property type="project" value="TreeGrafter"/>
</dbReference>
<feature type="compositionally biased region" description="Polar residues" evidence="8">
    <location>
        <begin position="1548"/>
        <end position="1558"/>
    </location>
</feature>
<dbReference type="GO" id="GO:0003682">
    <property type="term" value="F:chromatin binding"/>
    <property type="evidence" value="ECO:0007669"/>
    <property type="project" value="TreeGrafter"/>
</dbReference>
<protein>
    <recommendedName>
        <fullName evidence="9">AAA+ ATPase domain-containing protein</fullName>
    </recommendedName>
</protein>
<keyword evidence="5" id="KW-0067">ATP-binding</keyword>
<dbReference type="FunFam" id="3.40.50.300:FF:000061">
    <property type="entry name" value="ATPase family, AAA domain-containing 2"/>
    <property type="match status" value="1"/>
</dbReference>
<comment type="similarity">
    <text evidence="2">Belongs to the AAA ATPase family.</text>
</comment>
<feature type="compositionally biased region" description="Basic residues" evidence="8">
    <location>
        <begin position="33"/>
        <end position="52"/>
    </location>
</feature>
<feature type="compositionally biased region" description="Low complexity" evidence="8">
    <location>
        <begin position="1489"/>
        <end position="1502"/>
    </location>
</feature>
<evidence type="ECO:0000256" key="4">
    <source>
        <dbReference type="ARBA" id="ARBA00022801"/>
    </source>
</evidence>
<gene>
    <name evidence="10" type="ORF">L249_6441</name>
</gene>
<dbReference type="InterPro" id="IPR003960">
    <property type="entry name" value="ATPase_AAA_CS"/>
</dbReference>
<dbReference type="InterPro" id="IPR045199">
    <property type="entry name" value="ATAD2-like"/>
</dbReference>
<feature type="region of interest" description="Disordered" evidence="8">
    <location>
        <begin position="1283"/>
        <end position="1558"/>
    </location>
</feature>
<keyword evidence="11" id="KW-1185">Reference proteome</keyword>
<keyword evidence="7" id="KW-0539">Nucleus</keyword>
<feature type="compositionally biased region" description="Acidic residues" evidence="8">
    <location>
        <begin position="59"/>
        <end position="81"/>
    </location>
</feature>
<keyword evidence="3" id="KW-0547">Nucleotide-binding</keyword>
<dbReference type="GO" id="GO:0006334">
    <property type="term" value="P:nucleosome assembly"/>
    <property type="evidence" value="ECO:0007669"/>
    <property type="project" value="TreeGrafter"/>
</dbReference>
<reference evidence="10 11" key="1">
    <citation type="journal article" date="2015" name="BMC Genomics">
        <title>Insights from the genome of Ophiocordyceps polyrhachis-furcata to pathogenicity and host specificity in insect fungi.</title>
        <authorList>
            <person name="Wichadakul D."/>
            <person name="Kobmoo N."/>
            <person name="Ingsriswang S."/>
            <person name="Tangphatsornruang S."/>
            <person name="Chantasingh D."/>
            <person name="Luangsa-ard J.J."/>
            <person name="Eurwilaichitr L."/>
        </authorList>
    </citation>
    <scope>NUCLEOTIDE SEQUENCE [LARGE SCALE GENOMIC DNA]</scope>
    <source>
        <strain evidence="10 11">BCC 54312</strain>
    </source>
</reference>
<feature type="compositionally biased region" description="Polar residues" evidence="8">
    <location>
        <begin position="1431"/>
        <end position="1456"/>
    </location>
</feature>
<dbReference type="Gene3D" id="1.10.8.60">
    <property type="match status" value="1"/>
</dbReference>
<feature type="compositionally biased region" description="Basic residues" evidence="8">
    <location>
        <begin position="337"/>
        <end position="346"/>
    </location>
</feature>
<dbReference type="Pfam" id="PF17862">
    <property type="entry name" value="AAA_lid_3"/>
    <property type="match status" value="1"/>
</dbReference>
<dbReference type="SMART" id="SM00382">
    <property type="entry name" value="AAA"/>
    <property type="match status" value="1"/>
</dbReference>
<dbReference type="GO" id="GO:0005524">
    <property type="term" value="F:ATP binding"/>
    <property type="evidence" value="ECO:0007669"/>
    <property type="project" value="UniProtKB-KW"/>
</dbReference>
<feature type="compositionally biased region" description="Gly residues" evidence="8">
    <location>
        <begin position="496"/>
        <end position="517"/>
    </location>
</feature>